<organism evidence="5 6">
    <name type="scientific">Tetraodon nigroviridis</name>
    <name type="common">Spotted green pufferfish</name>
    <name type="synonym">Chelonodon nigroviridis</name>
    <dbReference type="NCBI Taxonomy" id="99883"/>
    <lineage>
        <taxon>Eukaryota</taxon>
        <taxon>Metazoa</taxon>
        <taxon>Chordata</taxon>
        <taxon>Craniata</taxon>
        <taxon>Vertebrata</taxon>
        <taxon>Euteleostomi</taxon>
        <taxon>Actinopterygii</taxon>
        <taxon>Neopterygii</taxon>
        <taxon>Teleostei</taxon>
        <taxon>Neoteleostei</taxon>
        <taxon>Acanthomorphata</taxon>
        <taxon>Eupercaria</taxon>
        <taxon>Tetraodontiformes</taxon>
        <taxon>Tetradontoidea</taxon>
        <taxon>Tetraodontidae</taxon>
        <taxon>Tetraodon</taxon>
    </lineage>
</organism>
<dbReference type="SUPFAM" id="SSF55550">
    <property type="entry name" value="SH2 domain"/>
    <property type="match status" value="1"/>
</dbReference>
<keyword evidence="1 2" id="KW-0727">SH2 domain</keyword>
<proteinExistence type="predicted"/>
<dbReference type="CDD" id="cd09929">
    <property type="entry name" value="SH2_BLNK_SLP-76"/>
    <property type="match status" value="1"/>
</dbReference>
<dbReference type="OMA" id="ELLEDEX"/>
<reference evidence="6" key="1">
    <citation type="journal article" date="2004" name="Nature">
        <title>Genome duplication in the teleost fish Tetraodon nigroviridis reveals the early vertebrate proto-karyotype.</title>
        <authorList>
            <person name="Jaillon O."/>
            <person name="Aury J.-M."/>
            <person name="Brunet F."/>
            <person name="Petit J.-L."/>
            <person name="Stange-Thomann N."/>
            <person name="Mauceli E."/>
            <person name="Bouneau L."/>
            <person name="Fischer C."/>
            <person name="Ozouf-Costaz C."/>
            <person name="Bernot A."/>
            <person name="Nicaud S."/>
            <person name="Jaffe D."/>
            <person name="Fisher S."/>
            <person name="Lutfalla G."/>
            <person name="Dossat C."/>
            <person name="Segurens B."/>
            <person name="Dasilva C."/>
            <person name="Salanoubat M."/>
            <person name="Levy M."/>
            <person name="Boudet N."/>
            <person name="Castellano S."/>
            <person name="Anthouard V."/>
            <person name="Jubin C."/>
            <person name="Castelli V."/>
            <person name="Katinka M."/>
            <person name="Vacherie B."/>
            <person name="Biemont C."/>
            <person name="Skalli Z."/>
            <person name="Cattolico L."/>
            <person name="Poulain J."/>
            <person name="De Berardinis V."/>
            <person name="Cruaud C."/>
            <person name="Duprat S."/>
            <person name="Brottier P."/>
            <person name="Coutanceau J.-P."/>
            <person name="Gouzy J."/>
            <person name="Parra G."/>
            <person name="Lardier G."/>
            <person name="Chapple C."/>
            <person name="McKernan K.J."/>
            <person name="McEwan P."/>
            <person name="Bosak S."/>
            <person name="Kellis M."/>
            <person name="Volff J.-N."/>
            <person name="Guigo R."/>
            <person name="Zody M.C."/>
            <person name="Mesirov J."/>
            <person name="Lindblad-Toh K."/>
            <person name="Birren B."/>
            <person name="Nusbaum C."/>
            <person name="Kahn D."/>
            <person name="Robinson-Rechavi M."/>
            <person name="Laudet V."/>
            <person name="Schachter V."/>
            <person name="Quetier F."/>
            <person name="Saurin W."/>
            <person name="Scarpelli C."/>
            <person name="Wincker P."/>
            <person name="Lander E.S."/>
            <person name="Weissenbach J."/>
            <person name="Roest Crollius H."/>
        </authorList>
    </citation>
    <scope>NUCLEOTIDE SEQUENCE [LARGE SCALE GENOMIC DNA]</scope>
</reference>
<accession>H3C3E0</accession>
<feature type="region of interest" description="Disordered" evidence="3">
    <location>
        <begin position="60"/>
        <end position="100"/>
    </location>
</feature>
<dbReference type="Proteomes" id="UP000007303">
    <property type="component" value="Unassembled WGS sequence"/>
</dbReference>
<keyword evidence="6" id="KW-1185">Reference proteome</keyword>
<dbReference type="Gene3D" id="3.30.505.10">
    <property type="entry name" value="SH2 domain"/>
    <property type="match status" value="1"/>
</dbReference>
<dbReference type="AlphaFoldDB" id="H3C3E0"/>
<dbReference type="PANTHER" id="PTHR14098:SF3">
    <property type="entry name" value="B-CELL LINKER PROTEIN"/>
    <property type="match status" value="1"/>
</dbReference>
<dbReference type="InterPro" id="IPR036860">
    <property type="entry name" value="SH2_dom_sf"/>
</dbReference>
<sequence length="433" mass="48786">MDKLTDVTAPARERFRQLQKIIQDIKKSDGSLLDKLRRLKSKPLPKLPARDYRALSAVSDVDQLPDPDHVSPEQQHCCMYEEEQDDQYEPPPCQAMLPSANRASFSREDYLDNRCNFPLRPPRKPVCPSRNISKPQRPRASNLESDEDYIDPDESNNEDNYVEPAEDPAASQQVPSSCAPHTHTNCTQAASRSPNLSPPRPAPGRPAPRWHQPATMNTKCVTQAVRAAHSTPVCLRRERKKSKHRSTNEVTEASCEAGECNHFSLLRGAESLFFIPLKQSPLLQKPDLKPREFETGRRGASGPMDPEKAPHQTPNLDICNKPWYAGACDRKTADEVLIRSNKDGAFMVRKSSGQDAQQPYTLVVFYNGRVYNIPIRFVPATQQYALGREKSGEEYFSSVAHIIENHRRTPLVLIDGQNNTKDTTSLSHPVKPH</sequence>
<dbReference type="InParanoid" id="H3C3E0"/>
<feature type="region of interest" description="Disordered" evidence="3">
    <location>
        <begin position="112"/>
        <end position="212"/>
    </location>
</feature>
<feature type="compositionally biased region" description="Acidic residues" evidence="3">
    <location>
        <begin position="144"/>
        <end position="166"/>
    </location>
</feature>
<evidence type="ECO:0000256" key="2">
    <source>
        <dbReference type="PROSITE-ProRule" id="PRU00191"/>
    </source>
</evidence>
<dbReference type="STRING" id="99883.ENSTNIP00000002759"/>
<feature type="compositionally biased region" description="Basic and acidic residues" evidence="3">
    <location>
        <begin position="287"/>
        <end position="297"/>
    </location>
</feature>
<evidence type="ECO:0000313" key="5">
    <source>
        <dbReference type="Ensembl" id="ENSTNIP00000002759.1"/>
    </source>
</evidence>
<reference evidence="5" key="2">
    <citation type="submission" date="2025-08" db="UniProtKB">
        <authorList>
            <consortium name="Ensembl"/>
        </authorList>
    </citation>
    <scope>IDENTIFICATION</scope>
</reference>
<dbReference type="InterPro" id="IPR000980">
    <property type="entry name" value="SH2"/>
</dbReference>
<dbReference type="PROSITE" id="PS50001">
    <property type="entry name" value="SH2"/>
    <property type="match status" value="1"/>
</dbReference>
<dbReference type="PANTHER" id="PTHR14098">
    <property type="entry name" value="SH2 DOMAIN CONTAINING PROTEIN"/>
    <property type="match status" value="1"/>
</dbReference>
<dbReference type="Pfam" id="PF00017">
    <property type="entry name" value="SH2"/>
    <property type="match status" value="1"/>
</dbReference>
<name>H3C3E0_TETNG</name>
<dbReference type="SMART" id="SM00252">
    <property type="entry name" value="SH2"/>
    <property type="match status" value="1"/>
</dbReference>
<evidence type="ECO:0000259" key="4">
    <source>
        <dbReference type="PROSITE" id="PS50001"/>
    </source>
</evidence>
<feature type="compositionally biased region" description="Pro residues" evidence="3">
    <location>
        <begin position="196"/>
        <end position="206"/>
    </location>
</feature>
<dbReference type="GO" id="GO:0035556">
    <property type="term" value="P:intracellular signal transduction"/>
    <property type="evidence" value="ECO:0007669"/>
    <property type="project" value="TreeGrafter"/>
</dbReference>
<dbReference type="Ensembl" id="ENSTNIT00000000402.1">
    <property type="protein sequence ID" value="ENSTNIP00000002759.1"/>
    <property type="gene ID" value="ENSTNIG00000001501.1"/>
</dbReference>
<dbReference type="GeneTree" id="ENSGT00940000155715"/>
<feature type="domain" description="SH2" evidence="4">
    <location>
        <begin position="323"/>
        <end position="430"/>
    </location>
</feature>
<dbReference type="InterPro" id="IPR051751">
    <property type="entry name" value="Immunoreceptor_sig_adapters"/>
</dbReference>
<reference evidence="5" key="3">
    <citation type="submission" date="2025-09" db="UniProtKB">
        <authorList>
            <consortium name="Ensembl"/>
        </authorList>
    </citation>
    <scope>IDENTIFICATION</scope>
</reference>
<dbReference type="GO" id="GO:0005737">
    <property type="term" value="C:cytoplasm"/>
    <property type="evidence" value="ECO:0007669"/>
    <property type="project" value="UniProtKB-ARBA"/>
</dbReference>
<feature type="region of interest" description="Disordered" evidence="3">
    <location>
        <begin position="287"/>
        <end position="315"/>
    </location>
</feature>
<dbReference type="FunFam" id="3.30.505.10:FF:000016">
    <property type="entry name" value="B-cell linker protein isoform 2"/>
    <property type="match status" value="1"/>
</dbReference>
<evidence type="ECO:0000256" key="1">
    <source>
        <dbReference type="ARBA" id="ARBA00022999"/>
    </source>
</evidence>
<evidence type="ECO:0000256" key="3">
    <source>
        <dbReference type="SAM" id="MobiDB-lite"/>
    </source>
</evidence>
<protein>
    <submittedName>
        <fullName evidence="5">B cell linker</fullName>
    </submittedName>
</protein>
<dbReference type="HOGENOM" id="CLU_043673_1_0_1"/>
<evidence type="ECO:0000313" key="6">
    <source>
        <dbReference type="Proteomes" id="UP000007303"/>
    </source>
</evidence>
<dbReference type="GO" id="GO:0007169">
    <property type="term" value="P:cell surface receptor protein tyrosine kinase signaling pathway"/>
    <property type="evidence" value="ECO:0007669"/>
    <property type="project" value="TreeGrafter"/>
</dbReference>